<dbReference type="GO" id="GO:0009298">
    <property type="term" value="P:GDP-mannose biosynthetic process"/>
    <property type="evidence" value="ECO:0007669"/>
    <property type="project" value="InterPro"/>
</dbReference>
<dbReference type="GO" id="GO:0004476">
    <property type="term" value="F:mannose-6-phosphate isomerase activity"/>
    <property type="evidence" value="ECO:0007669"/>
    <property type="project" value="UniProtKB-EC"/>
</dbReference>
<name>A0A7D4Q734_9MICO</name>
<feature type="binding site" evidence="8">
    <location>
        <position position="224"/>
    </location>
    <ligand>
        <name>Zn(2+)</name>
        <dbReference type="ChEBI" id="CHEBI:29105"/>
    </ligand>
</feature>
<dbReference type="GO" id="GO:0008270">
    <property type="term" value="F:zinc ion binding"/>
    <property type="evidence" value="ECO:0007669"/>
    <property type="project" value="InterPro"/>
</dbReference>
<dbReference type="PROSITE" id="PS00965">
    <property type="entry name" value="PMI_I_1"/>
    <property type="match status" value="1"/>
</dbReference>
<dbReference type="InterPro" id="IPR018050">
    <property type="entry name" value="Pmannose_isomerase-type1_CS"/>
</dbReference>
<proteinExistence type="inferred from homology"/>
<dbReference type="CDD" id="cd07011">
    <property type="entry name" value="cupin_PMI_type_I_N"/>
    <property type="match status" value="1"/>
</dbReference>
<comment type="similarity">
    <text evidence="2">Belongs to the mannose-6-phosphate isomerase type 1 family.</text>
</comment>
<protein>
    <recommendedName>
        <fullName evidence="3">mannose-6-phosphate isomerase</fullName>
        <ecNumber evidence="3">5.3.1.8</ecNumber>
    </recommendedName>
</protein>
<feature type="binding site" evidence="8">
    <location>
        <position position="107"/>
    </location>
    <ligand>
        <name>Zn(2+)</name>
        <dbReference type="ChEBI" id="CHEBI:29105"/>
    </ligand>
</feature>
<accession>A0A7D4Q734</accession>
<keyword evidence="4 8" id="KW-0479">Metal-binding</keyword>
<reference evidence="10 11" key="1">
    <citation type="submission" date="2020-05" db="EMBL/GenBank/DDBJ databases">
        <title>Aquirufa sp. strain 15G-AUS-rot a new Aquirufa species.</title>
        <authorList>
            <person name="Pitt A."/>
            <person name="Hahn M.W."/>
        </authorList>
    </citation>
    <scope>NUCLEOTIDE SEQUENCE [LARGE SCALE GENOMIC DNA]</scope>
    <source>
        <strain evidence="10 11">15G-AUS-rot</strain>
    </source>
</reference>
<keyword evidence="5 8" id="KW-0862">Zinc</keyword>
<dbReference type="GO" id="GO:0005829">
    <property type="term" value="C:cytosol"/>
    <property type="evidence" value="ECO:0007669"/>
    <property type="project" value="TreeGrafter"/>
</dbReference>
<evidence type="ECO:0000256" key="4">
    <source>
        <dbReference type="ARBA" id="ARBA00022723"/>
    </source>
</evidence>
<dbReference type="PANTHER" id="PTHR10309">
    <property type="entry name" value="MANNOSE-6-PHOSPHATE ISOMERASE"/>
    <property type="match status" value="1"/>
</dbReference>
<dbReference type="Gene3D" id="1.10.441.10">
    <property type="entry name" value="Phosphomannose Isomerase, domain 2"/>
    <property type="match status" value="1"/>
</dbReference>
<dbReference type="Gene3D" id="2.60.120.10">
    <property type="entry name" value="Jelly Rolls"/>
    <property type="match status" value="2"/>
</dbReference>
<dbReference type="RefSeq" id="WP_173494059.1">
    <property type="nucleotide sequence ID" value="NZ_CP054056.1"/>
</dbReference>
<dbReference type="InterPro" id="IPR046457">
    <property type="entry name" value="PMI_typeI_cat"/>
</dbReference>
<dbReference type="PANTHER" id="PTHR10309:SF0">
    <property type="entry name" value="MANNOSE-6-PHOSPHATE ISOMERASE"/>
    <property type="match status" value="1"/>
</dbReference>
<evidence type="ECO:0000313" key="11">
    <source>
        <dbReference type="Proteomes" id="UP000501003"/>
    </source>
</evidence>
<keyword evidence="11" id="KW-1185">Reference proteome</keyword>
<dbReference type="GO" id="GO:0005975">
    <property type="term" value="P:carbohydrate metabolic process"/>
    <property type="evidence" value="ECO:0007669"/>
    <property type="project" value="InterPro"/>
</dbReference>
<dbReference type="InterPro" id="IPR011051">
    <property type="entry name" value="RmlC_Cupin_sf"/>
</dbReference>
<organism evidence="10 11">
    <name type="scientific">Aquiluna borgnonia</name>
    <dbReference type="NCBI Taxonomy" id="2499157"/>
    <lineage>
        <taxon>Bacteria</taxon>
        <taxon>Bacillati</taxon>
        <taxon>Actinomycetota</taxon>
        <taxon>Actinomycetes</taxon>
        <taxon>Micrococcales</taxon>
        <taxon>Microbacteriaceae</taxon>
        <taxon>Luna cluster</taxon>
        <taxon>Luna-1 subcluster</taxon>
        <taxon>Aquiluna</taxon>
    </lineage>
</organism>
<dbReference type="InterPro" id="IPR014710">
    <property type="entry name" value="RmlC-like_jellyroll"/>
</dbReference>
<feature type="binding site" evidence="8">
    <location>
        <position position="80"/>
    </location>
    <ligand>
        <name>Zn(2+)</name>
        <dbReference type="ChEBI" id="CHEBI:29105"/>
    </ligand>
</feature>
<dbReference type="NCBIfam" id="TIGR00218">
    <property type="entry name" value="manA"/>
    <property type="match status" value="1"/>
</dbReference>
<dbReference type="PIRSF" id="PIRSF001480">
    <property type="entry name" value="Mannose-6-phosphate_isomerase"/>
    <property type="match status" value="1"/>
</dbReference>
<evidence type="ECO:0000313" key="10">
    <source>
        <dbReference type="EMBL" id="QKJ25762.1"/>
    </source>
</evidence>
<comment type="cofactor">
    <cofactor evidence="8">
        <name>Zn(2+)</name>
        <dbReference type="ChEBI" id="CHEBI:29105"/>
    </cofactor>
    <text evidence="8">Binds 1 zinc ion per subunit.</text>
</comment>
<dbReference type="AlphaFoldDB" id="A0A7D4Q734"/>
<dbReference type="PRINTS" id="PR00714">
    <property type="entry name" value="MAN6PISMRASE"/>
</dbReference>
<dbReference type="SUPFAM" id="SSF51182">
    <property type="entry name" value="RmlC-like cupins"/>
    <property type="match status" value="1"/>
</dbReference>
<dbReference type="KEGG" id="aqg:HRU87_06275"/>
<evidence type="ECO:0000256" key="3">
    <source>
        <dbReference type="ARBA" id="ARBA00011956"/>
    </source>
</evidence>
<evidence type="ECO:0000256" key="5">
    <source>
        <dbReference type="ARBA" id="ARBA00022833"/>
    </source>
</evidence>
<gene>
    <name evidence="10" type="primary">manA</name>
    <name evidence="10" type="ORF">HRU87_06275</name>
</gene>
<feature type="domain" description="Phosphomannose isomerase type I catalytic" evidence="9">
    <location>
        <begin position="3"/>
        <end position="123"/>
    </location>
</feature>
<feature type="active site" evidence="7">
    <location>
        <position position="243"/>
    </location>
</feature>
<dbReference type="Proteomes" id="UP000501003">
    <property type="component" value="Chromosome"/>
</dbReference>
<feature type="binding site" evidence="8">
    <location>
        <position position="82"/>
    </location>
    <ligand>
        <name>Zn(2+)</name>
        <dbReference type="ChEBI" id="CHEBI:29105"/>
    </ligand>
</feature>
<dbReference type="EMBL" id="CP054056">
    <property type="protein sequence ID" value="QKJ25762.1"/>
    <property type="molecule type" value="Genomic_DNA"/>
</dbReference>
<dbReference type="EC" id="5.3.1.8" evidence="3"/>
<evidence type="ECO:0000259" key="9">
    <source>
        <dbReference type="Pfam" id="PF20511"/>
    </source>
</evidence>
<dbReference type="InterPro" id="IPR016305">
    <property type="entry name" value="Mannose-6-P_Isomerase"/>
</dbReference>
<dbReference type="Pfam" id="PF20511">
    <property type="entry name" value="PMI_typeI_cat"/>
    <property type="match status" value="1"/>
</dbReference>
<comment type="catalytic activity">
    <reaction evidence="1">
        <text>D-mannose 6-phosphate = D-fructose 6-phosphate</text>
        <dbReference type="Rhea" id="RHEA:12356"/>
        <dbReference type="ChEBI" id="CHEBI:58735"/>
        <dbReference type="ChEBI" id="CHEBI:61527"/>
        <dbReference type="EC" id="5.3.1.8"/>
    </reaction>
</comment>
<evidence type="ECO:0000256" key="1">
    <source>
        <dbReference type="ARBA" id="ARBA00000757"/>
    </source>
</evidence>
<evidence type="ECO:0000256" key="8">
    <source>
        <dbReference type="PIRSR" id="PIRSR001480-2"/>
    </source>
</evidence>
<sequence>MTLLRIGNQPMRYAWGNSELLADLLGVPTPEYPIAEQWFGTHPTAPSEVLDPSAGTLLERRGELGYLVKFLSSAMPLSIQAHPNREQAQRQFAAGHKSYSDANHKPEMIIAITEFRALCGFRPKSELAQELKMLAEASPQFTELSESFDAAGYEAAIRWIYEADEPPILALVANANVLGRKRARLVEQLFQQFGEDRGILVSVLMNLVSLEPNEAMYLPAGNIHAYLSGLGVEVMAASDNVLRGGLTQKPIDVRELTKILDYRELAEPKILARQMAQGLWHYPSPAEDFQVYRVEPSVNHLLVDLELNGSAIAVCTQGEIILSTSQEEALTLKRGQAAFMADSNYFSVSGSGTGFLALG</sequence>
<evidence type="ECO:0000256" key="6">
    <source>
        <dbReference type="ARBA" id="ARBA00023235"/>
    </source>
</evidence>
<evidence type="ECO:0000256" key="2">
    <source>
        <dbReference type="ARBA" id="ARBA00010772"/>
    </source>
</evidence>
<evidence type="ECO:0000256" key="7">
    <source>
        <dbReference type="PIRSR" id="PIRSR001480-1"/>
    </source>
</evidence>
<dbReference type="InterPro" id="IPR001250">
    <property type="entry name" value="Man6P_Isoase-1"/>
</dbReference>
<keyword evidence="6 10" id="KW-0413">Isomerase</keyword>